<evidence type="ECO:0000256" key="6">
    <source>
        <dbReference type="PROSITE-ProRule" id="PRU01091"/>
    </source>
</evidence>
<gene>
    <name evidence="9" type="ORF">OHA91_32555</name>
</gene>
<evidence type="ECO:0000313" key="9">
    <source>
        <dbReference type="EMBL" id="WUN82832.1"/>
    </source>
</evidence>
<dbReference type="InterPro" id="IPR005158">
    <property type="entry name" value="BTAD"/>
</dbReference>
<dbReference type="GeneID" id="95500879"/>
<dbReference type="InterPro" id="IPR001867">
    <property type="entry name" value="OmpR/PhoB-type_DNA-bd"/>
</dbReference>
<evidence type="ECO:0000256" key="7">
    <source>
        <dbReference type="SAM" id="MobiDB-lite"/>
    </source>
</evidence>
<keyword evidence="2" id="KW-0902">Two-component regulatory system</keyword>
<comment type="similarity">
    <text evidence="1">Belongs to the AfsR/DnrI/RedD regulatory family.</text>
</comment>
<evidence type="ECO:0000256" key="5">
    <source>
        <dbReference type="ARBA" id="ARBA00023163"/>
    </source>
</evidence>
<keyword evidence="10" id="KW-1185">Reference proteome</keyword>
<dbReference type="Gene3D" id="1.10.10.10">
    <property type="entry name" value="Winged helix-like DNA-binding domain superfamily/Winged helix DNA-binding domain"/>
    <property type="match status" value="1"/>
</dbReference>
<dbReference type="SUPFAM" id="SSF48452">
    <property type="entry name" value="TPR-like"/>
    <property type="match status" value="1"/>
</dbReference>
<name>A0ABZ1QKK1_9ACTN</name>
<evidence type="ECO:0000256" key="3">
    <source>
        <dbReference type="ARBA" id="ARBA00023015"/>
    </source>
</evidence>
<evidence type="ECO:0000313" key="10">
    <source>
        <dbReference type="Proteomes" id="UP001432312"/>
    </source>
</evidence>
<sequence>MVRVKVLGPLELVVGGQSVPAGRRHQRTVLGRLLAARGSAVPVDRIVAAVWEEQPPAKPRSSLHVYISNLRGLLEPGRPSRGASSLLVSSPQGYALRLPDDAVDAWAFESAVHRARSAPPAEAVRLLEGALRLWRGEAYADWDGEPWAVAETARLTELRLTAQEMAMAAGLGAGCAQEVLSTAEAHVRSHPLREEGWRLLALGLWATGRQGDALAALRRAAAVCAEELGLDSGPALLELEQAILTRRTEVLHAAVPAAAIRGTGASLTDADHRREPAVQVQGGADPLRPPVGSDGPPPAAAVRTADRSSAGDARPAEASGRPGLTGRRSSGRVFVGRERELGSLAAAAGAALRSGAVALVSGEAGAGKSSLLECFSAGLRAQGWTVVEGRCPDDEGAPAAWAWAQALGRLASVLPPEPVGPLAALITPGRPVAHSAAGDATAGRFHLHSAFNQWLTAAAVHRPLAVFIDDLHEADAETLALLGSAAGIDGAPLLVVAAFRPGHADARLAPLLAALARRQPFRVALDGLDRTEVAALVRAVCGADVDDRVVTVLADRTGGNPFYVTESARLLASGQAQAAAAGVPDGIRDVVRERLARLPAGAADILRLAAVAGTETHVAVLSAAAPAAAVIEALEACVTAGLLTEPGPGRVRFTHPLLRDTVYGDLTGLRRGLLHGRVAEALARLRPDDLSALALHFTRSGDPRHAAQAVDHSVRAAALAEHRYAHDVSADLLRQALDAAELIPETADARAERTVGLLGALTRAQIRAGSGDAAARTRRRALDCAQYAGRADLAVAAFTAWTEPTPWLTRNQSTVDTYVVDTLEQLTARPGLAPADRARLLQTLVEELPDDTGERAAGLAERQLALARSTGDPALLAAALTTMTKLLPHEHQASGCAPVVAELRELTRRHDLPAYRWVCEQADAMIAAIGNDAEQVDRHAHEGLALARRYRMPEAEAASLSTLAMLAHARGHFTEAEHLYEQVRERLVRHNAPRAADLHARGIITIRLSQGRIAEVEAPARALHAAWGTRGGEALALVLALQGRTEEARAVRFDTLPVPDHFYGVRLGARARLARLLGDTAAAAALVPLLLPLRQQFGSAATTAFCTRPLALALGEVYALLGDTAAARDAFRQAADVARKWDSPHALAAAEEAERAPAG</sequence>
<dbReference type="SUPFAM" id="SSF46894">
    <property type="entry name" value="C-terminal effector domain of the bipartite response regulators"/>
    <property type="match status" value="1"/>
</dbReference>
<keyword evidence="3" id="KW-0805">Transcription regulation</keyword>
<proteinExistence type="inferred from homology"/>
<dbReference type="Proteomes" id="UP001432312">
    <property type="component" value="Chromosome"/>
</dbReference>
<dbReference type="InterPro" id="IPR027417">
    <property type="entry name" value="P-loop_NTPase"/>
</dbReference>
<feature type="DNA-binding region" description="OmpR/PhoB-type" evidence="6">
    <location>
        <begin position="1"/>
        <end position="98"/>
    </location>
</feature>
<dbReference type="PANTHER" id="PTHR35807">
    <property type="entry name" value="TRANSCRIPTIONAL REGULATOR REDD-RELATED"/>
    <property type="match status" value="1"/>
</dbReference>
<dbReference type="Pfam" id="PF13191">
    <property type="entry name" value="AAA_16"/>
    <property type="match status" value="1"/>
</dbReference>
<evidence type="ECO:0000256" key="4">
    <source>
        <dbReference type="ARBA" id="ARBA00023125"/>
    </source>
</evidence>
<feature type="domain" description="OmpR/PhoB-type" evidence="8">
    <location>
        <begin position="1"/>
        <end position="98"/>
    </location>
</feature>
<dbReference type="InterPro" id="IPR036388">
    <property type="entry name" value="WH-like_DNA-bd_sf"/>
</dbReference>
<reference evidence="9" key="1">
    <citation type="submission" date="2022-10" db="EMBL/GenBank/DDBJ databases">
        <title>The complete genomes of actinobacterial strains from the NBC collection.</title>
        <authorList>
            <person name="Joergensen T.S."/>
            <person name="Alvarez Arevalo M."/>
            <person name="Sterndorff E.B."/>
            <person name="Faurdal D."/>
            <person name="Vuksanovic O."/>
            <person name="Mourched A.-S."/>
            <person name="Charusanti P."/>
            <person name="Shaw S."/>
            <person name="Blin K."/>
            <person name="Weber T."/>
        </authorList>
    </citation>
    <scope>NUCLEOTIDE SEQUENCE</scope>
    <source>
        <strain evidence="9">NBC_00303</strain>
    </source>
</reference>
<dbReference type="CDD" id="cd15831">
    <property type="entry name" value="BTAD"/>
    <property type="match status" value="1"/>
</dbReference>
<dbReference type="SMART" id="SM01043">
    <property type="entry name" value="BTAD"/>
    <property type="match status" value="1"/>
</dbReference>
<accession>A0ABZ1QKK1</accession>
<dbReference type="PANTHER" id="PTHR35807:SF1">
    <property type="entry name" value="TRANSCRIPTIONAL REGULATOR REDD"/>
    <property type="match status" value="1"/>
</dbReference>
<protein>
    <submittedName>
        <fullName evidence="9">AAA family ATPase</fullName>
    </submittedName>
</protein>
<keyword evidence="5" id="KW-0804">Transcription</keyword>
<dbReference type="InterPro" id="IPR011990">
    <property type="entry name" value="TPR-like_helical_dom_sf"/>
</dbReference>
<dbReference type="InterPro" id="IPR051677">
    <property type="entry name" value="AfsR-DnrI-RedD_regulator"/>
</dbReference>
<keyword evidence="4 6" id="KW-0238">DNA-binding</keyword>
<feature type="region of interest" description="Disordered" evidence="7">
    <location>
        <begin position="278"/>
        <end position="331"/>
    </location>
</feature>
<evidence type="ECO:0000256" key="2">
    <source>
        <dbReference type="ARBA" id="ARBA00023012"/>
    </source>
</evidence>
<organism evidence="9 10">
    <name type="scientific">Streptomyces erythrochromogenes</name>
    <dbReference type="NCBI Taxonomy" id="285574"/>
    <lineage>
        <taxon>Bacteria</taxon>
        <taxon>Bacillati</taxon>
        <taxon>Actinomycetota</taxon>
        <taxon>Actinomycetes</taxon>
        <taxon>Kitasatosporales</taxon>
        <taxon>Streptomycetaceae</taxon>
        <taxon>Streptomyces</taxon>
    </lineage>
</organism>
<evidence type="ECO:0000259" key="8">
    <source>
        <dbReference type="PROSITE" id="PS51755"/>
    </source>
</evidence>
<dbReference type="SMART" id="SM00862">
    <property type="entry name" value="Trans_reg_C"/>
    <property type="match status" value="1"/>
</dbReference>
<dbReference type="Pfam" id="PF03704">
    <property type="entry name" value="BTAD"/>
    <property type="match status" value="1"/>
</dbReference>
<dbReference type="EMBL" id="CP108036">
    <property type="protein sequence ID" value="WUN82832.1"/>
    <property type="molecule type" value="Genomic_DNA"/>
</dbReference>
<dbReference type="SUPFAM" id="SSF52540">
    <property type="entry name" value="P-loop containing nucleoside triphosphate hydrolases"/>
    <property type="match status" value="1"/>
</dbReference>
<dbReference type="Gene3D" id="1.25.40.10">
    <property type="entry name" value="Tetratricopeptide repeat domain"/>
    <property type="match status" value="2"/>
</dbReference>
<dbReference type="PROSITE" id="PS51755">
    <property type="entry name" value="OMPR_PHOB"/>
    <property type="match status" value="1"/>
</dbReference>
<evidence type="ECO:0000256" key="1">
    <source>
        <dbReference type="ARBA" id="ARBA00005820"/>
    </source>
</evidence>
<dbReference type="InterPro" id="IPR041664">
    <property type="entry name" value="AAA_16"/>
</dbReference>
<dbReference type="RefSeq" id="WP_328740533.1">
    <property type="nucleotide sequence ID" value="NZ_CP108036.1"/>
</dbReference>
<dbReference type="InterPro" id="IPR016032">
    <property type="entry name" value="Sig_transdc_resp-reg_C-effctor"/>
</dbReference>